<protein>
    <submittedName>
        <fullName evidence="1">Uncharacterized protein</fullName>
    </submittedName>
</protein>
<gene>
    <name evidence="1" type="ORF">Pla52o_51660</name>
</gene>
<comment type="caution">
    <text evidence="1">The sequence shown here is derived from an EMBL/GenBank/DDBJ whole genome shotgun (WGS) entry which is preliminary data.</text>
</comment>
<dbReference type="EMBL" id="SJPT01000012">
    <property type="protein sequence ID" value="TWU17362.1"/>
    <property type="molecule type" value="Genomic_DNA"/>
</dbReference>
<dbReference type="Proteomes" id="UP000316304">
    <property type="component" value="Unassembled WGS sequence"/>
</dbReference>
<proteinExistence type="predicted"/>
<evidence type="ECO:0000313" key="2">
    <source>
        <dbReference type="Proteomes" id="UP000316304"/>
    </source>
</evidence>
<organism evidence="1 2">
    <name type="scientific">Novipirellula galeiformis</name>
    <dbReference type="NCBI Taxonomy" id="2528004"/>
    <lineage>
        <taxon>Bacteria</taxon>
        <taxon>Pseudomonadati</taxon>
        <taxon>Planctomycetota</taxon>
        <taxon>Planctomycetia</taxon>
        <taxon>Pirellulales</taxon>
        <taxon>Pirellulaceae</taxon>
        <taxon>Novipirellula</taxon>
    </lineage>
</organism>
<dbReference type="AlphaFoldDB" id="A0A5C6BZS6"/>
<name>A0A5C6BZS6_9BACT</name>
<evidence type="ECO:0000313" key="1">
    <source>
        <dbReference type="EMBL" id="TWU17362.1"/>
    </source>
</evidence>
<keyword evidence="2" id="KW-1185">Reference proteome</keyword>
<accession>A0A5C6BZS6</accession>
<sequence length="63" mass="6769">MAGENSLIPYRNQLNGGISRSIHDACMVVNPAILSEKIRPRMAALNVQGKLTTSRSKGTVSSK</sequence>
<reference evidence="1 2" key="1">
    <citation type="submission" date="2019-02" db="EMBL/GenBank/DDBJ databases">
        <title>Deep-cultivation of Planctomycetes and their phenomic and genomic characterization uncovers novel biology.</title>
        <authorList>
            <person name="Wiegand S."/>
            <person name="Jogler M."/>
            <person name="Boedeker C."/>
            <person name="Pinto D."/>
            <person name="Vollmers J."/>
            <person name="Rivas-Marin E."/>
            <person name="Kohn T."/>
            <person name="Peeters S.H."/>
            <person name="Heuer A."/>
            <person name="Rast P."/>
            <person name="Oberbeckmann S."/>
            <person name="Bunk B."/>
            <person name="Jeske O."/>
            <person name="Meyerdierks A."/>
            <person name="Storesund J.E."/>
            <person name="Kallscheuer N."/>
            <person name="Luecker S."/>
            <person name="Lage O.M."/>
            <person name="Pohl T."/>
            <person name="Merkel B.J."/>
            <person name="Hornburger P."/>
            <person name="Mueller R.-W."/>
            <person name="Bruemmer F."/>
            <person name="Labrenz M."/>
            <person name="Spormann A.M."/>
            <person name="Op Den Camp H."/>
            <person name="Overmann J."/>
            <person name="Amann R."/>
            <person name="Jetten M.S.M."/>
            <person name="Mascher T."/>
            <person name="Medema M.H."/>
            <person name="Devos D.P."/>
            <person name="Kaster A.-K."/>
            <person name="Ovreas L."/>
            <person name="Rohde M."/>
            <person name="Galperin M.Y."/>
            <person name="Jogler C."/>
        </authorList>
    </citation>
    <scope>NUCLEOTIDE SEQUENCE [LARGE SCALE GENOMIC DNA]</scope>
    <source>
        <strain evidence="1 2">Pla52o</strain>
    </source>
</reference>